<protein>
    <submittedName>
        <fullName evidence="1">Uncharacterized protein</fullName>
    </submittedName>
</protein>
<sequence length="108" mass="12343">MRWNNVAHRTFGETSPSPGFLFDRTDLGHVPVSIYYFMLRSSNLGAGLAIHYRSRSTAKYRSRFFRNDQKSLSNVARNFPVERREGFGDCEASNCWITAQGVSKDSSR</sequence>
<gene>
    <name evidence="1" type="primary">Acey_s0019.g3925</name>
    <name evidence="1" type="ORF">Y032_0019g3925</name>
</gene>
<organism evidence="1 2">
    <name type="scientific">Ancylostoma ceylanicum</name>
    <dbReference type="NCBI Taxonomy" id="53326"/>
    <lineage>
        <taxon>Eukaryota</taxon>
        <taxon>Metazoa</taxon>
        <taxon>Ecdysozoa</taxon>
        <taxon>Nematoda</taxon>
        <taxon>Chromadorea</taxon>
        <taxon>Rhabditida</taxon>
        <taxon>Rhabditina</taxon>
        <taxon>Rhabditomorpha</taxon>
        <taxon>Strongyloidea</taxon>
        <taxon>Ancylostomatidae</taxon>
        <taxon>Ancylostomatinae</taxon>
        <taxon>Ancylostoma</taxon>
    </lineage>
</organism>
<dbReference type="Proteomes" id="UP000024635">
    <property type="component" value="Unassembled WGS sequence"/>
</dbReference>
<accession>A0A016V2Z0</accession>
<dbReference type="EMBL" id="JARK01001355">
    <property type="protein sequence ID" value="EYC21611.1"/>
    <property type="molecule type" value="Genomic_DNA"/>
</dbReference>
<comment type="caution">
    <text evidence="1">The sequence shown here is derived from an EMBL/GenBank/DDBJ whole genome shotgun (WGS) entry which is preliminary data.</text>
</comment>
<proteinExistence type="predicted"/>
<name>A0A016V2Z0_9BILA</name>
<evidence type="ECO:0000313" key="2">
    <source>
        <dbReference type="Proteomes" id="UP000024635"/>
    </source>
</evidence>
<reference evidence="2" key="1">
    <citation type="journal article" date="2015" name="Nat. Genet.">
        <title>The genome and transcriptome of the zoonotic hookworm Ancylostoma ceylanicum identify infection-specific gene families.</title>
        <authorList>
            <person name="Schwarz E.M."/>
            <person name="Hu Y."/>
            <person name="Antoshechkin I."/>
            <person name="Miller M.M."/>
            <person name="Sternberg P.W."/>
            <person name="Aroian R.V."/>
        </authorList>
    </citation>
    <scope>NUCLEOTIDE SEQUENCE</scope>
    <source>
        <strain evidence="2">HY135</strain>
    </source>
</reference>
<dbReference type="AlphaFoldDB" id="A0A016V2Z0"/>
<evidence type="ECO:0000313" key="1">
    <source>
        <dbReference type="EMBL" id="EYC21611.1"/>
    </source>
</evidence>
<keyword evidence="2" id="KW-1185">Reference proteome</keyword>